<dbReference type="Proteomes" id="UP000317638">
    <property type="component" value="Unassembled WGS sequence"/>
</dbReference>
<protein>
    <recommendedName>
        <fullName evidence="3">Type IV toxin-antitoxin system AbiEi family antitoxin domain-containing protein</fullName>
    </recommendedName>
</protein>
<evidence type="ECO:0000313" key="2">
    <source>
        <dbReference type="Proteomes" id="UP000317638"/>
    </source>
</evidence>
<comment type="caution">
    <text evidence="1">The sequence shown here is derived from an EMBL/GenBank/DDBJ whole genome shotgun (WGS) entry which is preliminary data.</text>
</comment>
<dbReference type="AlphaFoldDB" id="A0A553K5C4"/>
<name>A0A553K5C4_9ACTN</name>
<reference evidence="1 2" key="1">
    <citation type="submission" date="2019-07" db="EMBL/GenBank/DDBJ databases">
        <authorList>
            <person name="Zhou L.-Y."/>
        </authorList>
    </citation>
    <scope>NUCLEOTIDE SEQUENCE [LARGE SCALE GENOMIC DNA]</scope>
    <source>
        <strain evidence="1 2">YIM 101269</strain>
    </source>
</reference>
<sequence length="326" mass="35974">MTDYKVLPPPLVTHAGLRGGVFTNSDATRFGLRGFTAALRSGECFRVHPGLYSLHPELDVAGRIWAGLKLGGPAATLGLGAAAWVRGQGPEPDVIDVWCGRRNLKDRGPWRFHSGEPDEVQSCEAVDEAFGRFLLSPTADAGLARKLAGRALRLRDRERFLELCTAPRAEGRSAFETALNRDVLLAHGLPLLEWAPLPDGTQHSVRAALFGVDVNLHFDGSLTGRNLRPSYGWMGRPHHDDPEEPQLFGWPDVLETPCLVAGKIARRLRARAWQGEVLDCRNCTLSPSAFSMMREEDGRSLTECPTCGSQLVQLWRMPERREAALR</sequence>
<accession>A0A553K5C4</accession>
<evidence type="ECO:0000313" key="1">
    <source>
        <dbReference type="EMBL" id="TRY19908.1"/>
    </source>
</evidence>
<gene>
    <name evidence="1" type="ORF">FOJ82_03240</name>
</gene>
<keyword evidence="2" id="KW-1185">Reference proteome</keyword>
<dbReference type="EMBL" id="VKKG01000001">
    <property type="protein sequence ID" value="TRY19908.1"/>
    <property type="molecule type" value="Genomic_DNA"/>
</dbReference>
<dbReference type="RefSeq" id="WP_143936993.1">
    <property type="nucleotide sequence ID" value="NZ_VKKG01000001.1"/>
</dbReference>
<organism evidence="1 2">
    <name type="scientific">Tessaracoccus rhinocerotis</name>
    <dbReference type="NCBI Taxonomy" id="1689449"/>
    <lineage>
        <taxon>Bacteria</taxon>
        <taxon>Bacillati</taxon>
        <taxon>Actinomycetota</taxon>
        <taxon>Actinomycetes</taxon>
        <taxon>Propionibacteriales</taxon>
        <taxon>Propionibacteriaceae</taxon>
        <taxon>Tessaracoccus</taxon>
    </lineage>
</organism>
<proteinExistence type="predicted"/>
<evidence type="ECO:0008006" key="3">
    <source>
        <dbReference type="Google" id="ProtNLM"/>
    </source>
</evidence>